<dbReference type="Gene3D" id="3.40.50.720">
    <property type="entry name" value="NAD(P)-binding Rossmann-like Domain"/>
    <property type="match status" value="1"/>
</dbReference>
<dbReference type="InterPro" id="IPR013149">
    <property type="entry name" value="ADH-like_C"/>
</dbReference>
<dbReference type="SUPFAM" id="SSF50129">
    <property type="entry name" value="GroES-like"/>
    <property type="match status" value="1"/>
</dbReference>
<dbReference type="InterPro" id="IPR036291">
    <property type="entry name" value="NAD(P)-bd_dom_sf"/>
</dbReference>
<evidence type="ECO:0000256" key="1">
    <source>
        <dbReference type="ARBA" id="ARBA00001947"/>
    </source>
</evidence>
<dbReference type="SMART" id="SM00829">
    <property type="entry name" value="PKS_ER"/>
    <property type="match status" value="1"/>
</dbReference>
<comment type="cofactor">
    <cofactor evidence="1 5">
        <name>Zn(2+)</name>
        <dbReference type="ChEBI" id="CHEBI:29105"/>
    </cofactor>
</comment>
<dbReference type="PANTHER" id="PTHR43401:SF2">
    <property type="entry name" value="L-THREONINE 3-DEHYDROGENASE"/>
    <property type="match status" value="1"/>
</dbReference>
<evidence type="ECO:0000256" key="2">
    <source>
        <dbReference type="ARBA" id="ARBA00022723"/>
    </source>
</evidence>
<protein>
    <submittedName>
        <fullName evidence="7">Zinc-binding dehydrogenase</fullName>
    </submittedName>
</protein>
<dbReference type="Pfam" id="PF08240">
    <property type="entry name" value="ADH_N"/>
    <property type="match status" value="1"/>
</dbReference>
<dbReference type="SUPFAM" id="SSF51735">
    <property type="entry name" value="NAD(P)-binding Rossmann-fold domains"/>
    <property type="match status" value="1"/>
</dbReference>
<evidence type="ECO:0000313" key="7">
    <source>
        <dbReference type="EMBL" id="MFB9831699.1"/>
    </source>
</evidence>
<keyword evidence="4" id="KW-0560">Oxidoreductase</keyword>
<dbReference type="InterPro" id="IPR002328">
    <property type="entry name" value="ADH_Zn_CS"/>
</dbReference>
<dbReference type="Pfam" id="PF00107">
    <property type="entry name" value="ADH_zinc_N"/>
    <property type="match status" value="1"/>
</dbReference>
<comment type="caution">
    <text evidence="7">The sequence shown here is derived from an EMBL/GenBank/DDBJ whole genome shotgun (WGS) entry which is preliminary data.</text>
</comment>
<comment type="similarity">
    <text evidence="5">Belongs to the zinc-containing alcohol dehydrogenase family.</text>
</comment>
<dbReference type="InterPro" id="IPR011032">
    <property type="entry name" value="GroES-like_sf"/>
</dbReference>
<accession>A0ABV5Y9K1</accession>
<keyword evidence="3 5" id="KW-0862">Zinc</keyword>
<dbReference type="InterPro" id="IPR020843">
    <property type="entry name" value="ER"/>
</dbReference>
<dbReference type="RefSeq" id="WP_378196312.1">
    <property type="nucleotide sequence ID" value="NZ_JBHLZP010000025.1"/>
</dbReference>
<dbReference type="PROSITE" id="PS00059">
    <property type="entry name" value="ADH_ZINC"/>
    <property type="match status" value="1"/>
</dbReference>
<proteinExistence type="inferred from homology"/>
<keyword evidence="8" id="KW-1185">Reference proteome</keyword>
<reference evidence="7 8" key="1">
    <citation type="submission" date="2024-09" db="EMBL/GenBank/DDBJ databases">
        <authorList>
            <person name="Sun Q."/>
            <person name="Mori K."/>
        </authorList>
    </citation>
    <scope>NUCLEOTIDE SEQUENCE [LARGE SCALE GENOMIC DNA]</scope>
    <source>
        <strain evidence="7 8">TBRC 0563</strain>
    </source>
</reference>
<dbReference type="Proteomes" id="UP001589627">
    <property type="component" value="Unassembled WGS sequence"/>
</dbReference>
<organism evidence="7 8">
    <name type="scientific">Actinoallomurus acaciae</name>
    <dbReference type="NCBI Taxonomy" id="502577"/>
    <lineage>
        <taxon>Bacteria</taxon>
        <taxon>Bacillati</taxon>
        <taxon>Actinomycetota</taxon>
        <taxon>Actinomycetes</taxon>
        <taxon>Streptosporangiales</taxon>
        <taxon>Thermomonosporaceae</taxon>
        <taxon>Actinoallomurus</taxon>
    </lineage>
</organism>
<evidence type="ECO:0000256" key="4">
    <source>
        <dbReference type="ARBA" id="ARBA00023002"/>
    </source>
</evidence>
<sequence>MKGLAKLAAGVGHLGLVDRPEREPGPGQVLIEVHGTGVCGTDLHIEAGEYPTDPPVTMGHEVSGVVAATGEGVDTAWTGTRVVTETYYATCRTCLMCRSGRPNLCAGRRSIGSRADGGFASRLVVPVGNLHAVPDRLGEHAAALVEPLACVCNCLFDPPTVTAGDEVLVVGPGPMGLLAAQVAAAMGGDVTVAGLPSDAERLDLARSMGMRTTMDPAGAGLVDVAIECSGSGGGAAAALESTRPGGRYIQVGVFGRPVTVPLDRVFERELVITSGFASTPASWARAIGLVERGEVLLEPLVSRVAPLAAWAEVFDDLRRGHGLKSVIDPRL</sequence>
<evidence type="ECO:0000259" key="6">
    <source>
        <dbReference type="SMART" id="SM00829"/>
    </source>
</evidence>
<name>A0ABV5Y9K1_9ACTN</name>
<evidence type="ECO:0000256" key="5">
    <source>
        <dbReference type="RuleBase" id="RU361277"/>
    </source>
</evidence>
<keyword evidence="2 5" id="KW-0479">Metal-binding</keyword>
<evidence type="ECO:0000256" key="3">
    <source>
        <dbReference type="ARBA" id="ARBA00022833"/>
    </source>
</evidence>
<dbReference type="EMBL" id="JBHLZP010000025">
    <property type="protein sequence ID" value="MFB9831699.1"/>
    <property type="molecule type" value="Genomic_DNA"/>
</dbReference>
<gene>
    <name evidence="7" type="ORF">ACFFNX_05785</name>
</gene>
<dbReference type="InterPro" id="IPR013154">
    <property type="entry name" value="ADH-like_N"/>
</dbReference>
<feature type="domain" description="Enoyl reductase (ER)" evidence="6">
    <location>
        <begin position="10"/>
        <end position="327"/>
    </location>
</feature>
<dbReference type="Gene3D" id="3.90.180.10">
    <property type="entry name" value="Medium-chain alcohol dehydrogenases, catalytic domain"/>
    <property type="match status" value="1"/>
</dbReference>
<dbReference type="PANTHER" id="PTHR43401">
    <property type="entry name" value="L-THREONINE 3-DEHYDROGENASE"/>
    <property type="match status" value="1"/>
</dbReference>
<dbReference type="InterPro" id="IPR050129">
    <property type="entry name" value="Zn_alcohol_dh"/>
</dbReference>
<evidence type="ECO:0000313" key="8">
    <source>
        <dbReference type="Proteomes" id="UP001589627"/>
    </source>
</evidence>